<dbReference type="SUPFAM" id="SSF52777">
    <property type="entry name" value="CoA-dependent acyltransferases"/>
    <property type="match status" value="1"/>
</dbReference>
<dbReference type="Gene3D" id="3.30.559.30">
    <property type="entry name" value="Nonribosomal peptide synthetase, condensation domain"/>
    <property type="match status" value="1"/>
</dbReference>
<evidence type="ECO:0000313" key="4">
    <source>
        <dbReference type="Proteomes" id="UP000013968"/>
    </source>
</evidence>
<dbReference type="Gene3D" id="3.40.50.12780">
    <property type="entry name" value="N-terminal domain of ligase-like"/>
    <property type="match status" value="1"/>
</dbReference>
<dbReference type="PROSITE" id="PS00455">
    <property type="entry name" value="AMP_BINDING"/>
    <property type="match status" value="1"/>
</dbReference>
<organism evidence="3 4">
    <name type="scientific">Amycolatopsis keratiniphila</name>
    <dbReference type="NCBI Taxonomy" id="129921"/>
    <lineage>
        <taxon>Bacteria</taxon>
        <taxon>Bacillati</taxon>
        <taxon>Actinomycetota</taxon>
        <taxon>Actinomycetes</taxon>
        <taxon>Pseudonocardiales</taxon>
        <taxon>Pseudonocardiaceae</taxon>
        <taxon>Amycolatopsis</taxon>
        <taxon>Amycolatopsis japonica group</taxon>
    </lineage>
</organism>
<dbReference type="Gene3D" id="3.30.300.30">
    <property type="match status" value="1"/>
</dbReference>
<dbReference type="EMBL" id="CP003410">
    <property type="protein sequence ID" value="AGM07908.1"/>
    <property type="molecule type" value="Genomic_DNA"/>
</dbReference>
<evidence type="ECO:0000313" key="3">
    <source>
        <dbReference type="EMBL" id="AGM07908.1"/>
    </source>
</evidence>
<dbReference type="GO" id="GO:0043041">
    <property type="term" value="P:amino acid activation for nonribosomal peptide biosynthetic process"/>
    <property type="evidence" value="ECO:0007669"/>
    <property type="project" value="TreeGrafter"/>
</dbReference>
<dbReference type="PATRIC" id="fig|1156913.3.peg.5422"/>
<comment type="cofactor">
    <cofactor evidence="1">
        <name>pantetheine 4'-phosphate</name>
        <dbReference type="ChEBI" id="CHEBI:47942"/>
    </cofactor>
</comment>
<dbReference type="InterPro" id="IPR045851">
    <property type="entry name" value="AMP-bd_C_sf"/>
</dbReference>
<dbReference type="PANTHER" id="PTHR45527">
    <property type="entry name" value="NONRIBOSOMAL PEPTIDE SYNTHETASE"/>
    <property type="match status" value="1"/>
</dbReference>
<dbReference type="InterPro" id="IPR036736">
    <property type="entry name" value="ACP-like_sf"/>
</dbReference>
<dbReference type="PROSITE" id="PS50075">
    <property type="entry name" value="CARRIER"/>
    <property type="match status" value="1"/>
</dbReference>
<protein>
    <submittedName>
        <fullName evidence="3">Non-ribosomal peptide synthetase</fullName>
    </submittedName>
</protein>
<dbReference type="Pfam" id="PF00501">
    <property type="entry name" value="AMP-binding"/>
    <property type="match status" value="1"/>
</dbReference>
<sequence>MTNGAPVADLAAALIPRWQAAEAVRRWENWGPAVTVDLATRVRALAAELEVPAAVLSLTAHVAVLHAVSGEMELLVGTDGDVLAVSAADCSWRELVARVHAAVPVPGAKAETVFSHCGHDDLIADEVVLRVRVGEALGLAFDYRADLFAREHVVRLAGYHVAALTALADGPDAAHGDAELLSANESAYQLDDLAGPVRSLPDRRFADLVAEQAGRTPDAVAVVAGDDELTYAELDRRADRIARGLITLGVADEDVVAVASSRTIDWPVAVLGVFRAGGVYLPIDPKYPENRVKTLIERSACRIVVADPDVTGVFTTGGMAVTVTTVPDLLDGDHPDGPVERTVTAGQLAYVYFTSGSTGQPKGALCEHGGMLNHLLAKIEDFTVGPADVVAQNAPLSFDISLWQLIAGWAVGAKTIIVPDAAIRDVTRFLETVRGAGVTVLQVVPSYLDLLLRHLGEDDERLDSLRIVSATGEALPIKLADRWFQRFPGVPLVNAYGATEASDDTTHAVLTKPPEGGVMPLGDPIRNVHVRVVDERLRLRPLGSSGEIVFAGVCVGRGYLNDIERTEAAFVADPVRPGERLYRTGDMGRWGPGGTLEFQGRRDEQVKVRGLRVELGEVESWMLSAPGVRGAAVVVKDGNLAGFYTAETEIDFTTHLATGLPAHMVPRSLRRLDVLPLNANGKVDKKALAAHAAPSTTDRVAPRTVLEERIAAAWSQALKVPIERIGVHDDFYDLGGNSLAAISVVADLDGLITLQALTTTPKLGDLAVHAAGPALPMLVHDLSGGMTDAAAGTVLCLPPAAGNTIHYRPLAHVAAQRGLRVLAAELPGHDLWRSAEPLAALEATADRIVADLQATTDGPLDLWGHSAGAALALACAHRLTAEGREPRRVFLGAPPPATAAALAGYRAEIAATGDEALFQTLVRRHGHRDLVTFSEDKRAALCAMFRHDVDNAARYLAEQHPRLTMPVTLVAAADDDSDTGPAGWSRLATSVTLHELPDGGHLFLRTRSADVVDLLVGGVLR</sequence>
<dbReference type="PANTHER" id="PTHR45527:SF1">
    <property type="entry name" value="FATTY ACID SYNTHASE"/>
    <property type="match status" value="1"/>
</dbReference>
<dbReference type="InterPro" id="IPR020845">
    <property type="entry name" value="AMP-binding_CS"/>
</dbReference>
<dbReference type="KEGG" id="aoi:AORI_5325"/>
<gene>
    <name evidence="3" type="ORF">AORI_5325</name>
</gene>
<dbReference type="InterPro" id="IPR000873">
    <property type="entry name" value="AMP-dep_synth/lig_dom"/>
</dbReference>
<dbReference type="InterPro" id="IPR001031">
    <property type="entry name" value="Thioesterase"/>
</dbReference>
<dbReference type="SUPFAM" id="SSF56801">
    <property type="entry name" value="Acetyl-CoA synthetase-like"/>
    <property type="match status" value="1"/>
</dbReference>
<dbReference type="HOGENOM" id="CLU_000022_2_13_11"/>
<dbReference type="InterPro" id="IPR042099">
    <property type="entry name" value="ANL_N_sf"/>
</dbReference>
<dbReference type="InterPro" id="IPR009081">
    <property type="entry name" value="PP-bd_ACP"/>
</dbReference>
<accession>R4TBW4</accession>
<proteinExistence type="predicted"/>
<dbReference type="GO" id="GO:0031177">
    <property type="term" value="F:phosphopantetheine binding"/>
    <property type="evidence" value="ECO:0007669"/>
    <property type="project" value="TreeGrafter"/>
</dbReference>
<dbReference type="Pfam" id="PF00550">
    <property type="entry name" value="PP-binding"/>
    <property type="match status" value="1"/>
</dbReference>
<dbReference type="GO" id="GO:0044550">
    <property type="term" value="P:secondary metabolite biosynthetic process"/>
    <property type="evidence" value="ECO:0007669"/>
    <property type="project" value="TreeGrafter"/>
</dbReference>
<reference evidence="3 4" key="1">
    <citation type="journal article" date="2013" name="BMC Genomics">
        <title>ContigScape: a Cytoscape plugin facilitating microbial genome gap closing.</title>
        <authorList>
            <person name="Tang B."/>
            <person name="Wang Q."/>
            <person name="Yang M."/>
            <person name="Xie F."/>
            <person name="Zhu Y."/>
            <person name="Zhuo Y."/>
            <person name="Wang S."/>
            <person name="Gao H."/>
            <person name="Ding X."/>
            <person name="Zhang L."/>
            <person name="Zhao G."/>
            <person name="Zheng H."/>
        </authorList>
    </citation>
    <scope>NUCLEOTIDE SEQUENCE [LARGE SCALE GENOMIC DNA]</scope>
    <source>
        <strain evidence="3 4">HCCB10007</strain>
    </source>
</reference>
<dbReference type="InterPro" id="IPR029058">
    <property type="entry name" value="AB_hydrolase_fold"/>
</dbReference>
<evidence type="ECO:0000256" key="1">
    <source>
        <dbReference type="ARBA" id="ARBA00001957"/>
    </source>
</evidence>
<dbReference type="GO" id="GO:0005737">
    <property type="term" value="C:cytoplasm"/>
    <property type="evidence" value="ECO:0007669"/>
    <property type="project" value="TreeGrafter"/>
</dbReference>
<dbReference type="NCBIfam" id="TIGR01733">
    <property type="entry name" value="AA-adenyl-dom"/>
    <property type="match status" value="1"/>
</dbReference>
<dbReference type="AlphaFoldDB" id="R4TBW4"/>
<name>R4TBW4_9PSEU</name>
<dbReference type="Pfam" id="PF00975">
    <property type="entry name" value="Thioesterase"/>
    <property type="match status" value="1"/>
</dbReference>
<feature type="domain" description="Carrier" evidence="2">
    <location>
        <begin position="701"/>
        <end position="786"/>
    </location>
</feature>
<keyword evidence="4" id="KW-1185">Reference proteome</keyword>
<dbReference type="SUPFAM" id="SSF53474">
    <property type="entry name" value="alpha/beta-Hydrolases"/>
    <property type="match status" value="1"/>
</dbReference>
<dbReference type="Gene3D" id="3.40.50.1820">
    <property type="entry name" value="alpha/beta hydrolase"/>
    <property type="match status" value="1"/>
</dbReference>
<dbReference type="Gene3D" id="1.10.1200.10">
    <property type="entry name" value="ACP-like"/>
    <property type="match status" value="1"/>
</dbReference>
<dbReference type="RefSeq" id="WP_016335649.1">
    <property type="nucleotide sequence ID" value="NC_021252.1"/>
</dbReference>
<dbReference type="Proteomes" id="UP000013968">
    <property type="component" value="Chromosome"/>
</dbReference>
<evidence type="ECO:0000259" key="2">
    <source>
        <dbReference type="PROSITE" id="PS50075"/>
    </source>
</evidence>
<dbReference type="InterPro" id="IPR010071">
    <property type="entry name" value="AA_adenyl_dom"/>
</dbReference>
<dbReference type="CDD" id="cd05930">
    <property type="entry name" value="A_NRPS"/>
    <property type="match status" value="1"/>
</dbReference>